<dbReference type="Pfam" id="PF02615">
    <property type="entry name" value="Ldh_2"/>
    <property type="match status" value="1"/>
</dbReference>
<organism evidence="4 5">
    <name type="scientific">Nocardiopsis alborubida</name>
    <dbReference type="NCBI Taxonomy" id="146802"/>
    <lineage>
        <taxon>Bacteria</taxon>
        <taxon>Bacillati</taxon>
        <taxon>Actinomycetota</taxon>
        <taxon>Actinomycetes</taxon>
        <taxon>Streptosporangiales</taxon>
        <taxon>Nocardiopsidaceae</taxon>
        <taxon>Nocardiopsis</taxon>
    </lineage>
</organism>
<keyword evidence="5" id="KW-1185">Reference proteome</keyword>
<protein>
    <submittedName>
        <fullName evidence="4">Ldh family oxidoreductase</fullName>
    </submittedName>
</protein>
<reference evidence="4 5" key="1">
    <citation type="submission" date="2020-04" db="EMBL/GenBank/DDBJ databases">
        <title>MicrobeNet Type strains.</title>
        <authorList>
            <person name="Nicholson A.C."/>
        </authorList>
    </citation>
    <scope>NUCLEOTIDE SEQUENCE [LARGE SCALE GENOMIC DNA]</scope>
    <source>
        <strain evidence="4 5">ATCC 23612</strain>
    </source>
</reference>
<comment type="similarity">
    <text evidence="1">Belongs to the LDH2/MDH2 oxidoreductase family.</text>
</comment>
<dbReference type="GO" id="GO:0016491">
    <property type="term" value="F:oxidoreductase activity"/>
    <property type="evidence" value="ECO:0007669"/>
    <property type="project" value="UniProtKB-KW"/>
</dbReference>
<dbReference type="EMBL" id="JAAXPG010000037">
    <property type="protein sequence ID" value="NKZ01469.1"/>
    <property type="molecule type" value="Genomic_DNA"/>
</dbReference>
<dbReference type="Gene3D" id="3.30.1370.60">
    <property type="entry name" value="Hypothetical oxidoreductase yiak, domain 2"/>
    <property type="match status" value="1"/>
</dbReference>
<dbReference type="PANTHER" id="PTHR11091">
    <property type="entry name" value="OXIDOREDUCTASE-RELATED"/>
    <property type="match status" value="1"/>
</dbReference>
<proteinExistence type="inferred from homology"/>
<dbReference type="Proteomes" id="UP000553209">
    <property type="component" value="Unassembled WGS sequence"/>
</dbReference>
<accession>A0A7X6RT85</accession>
<evidence type="ECO:0000256" key="1">
    <source>
        <dbReference type="ARBA" id="ARBA00006056"/>
    </source>
</evidence>
<sequence length="342" mass="35657">MPDDLVETTSAVMVHTDLSGVDSHGISMLMAYEKLRAAGHVKLDARPRVERENAAMALVDAGGGLGHPAAVMAMNLAADKARTAGVGVVSVHNSHHFGAAGHYAALAAEAGLIGLVTTSAKIVNVVPTGGAVPRLTTNPIAFAAPARHNPPFLLDMSTSTVASNKVKVYDLRDQLMPPGWVVDERGGEVTDPAEAMSYIHQRVEGGLTPLGGQTATGGHKGYGLAVMVQILSAALSGADLAATRPSGEPEDVGHFFLALDPGFLRPDGGYLDAADELLDTLRATPPTDPDKPVMVAGDPERRSREHRGHRGIPLPETLLRKIASICDRAGAPFLLDTPLPGN</sequence>
<keyword evidence="2" id="KW-0560">Oxidoreductase</keyword>
<dbReference type="SUPFAM" id="SSF89733">
    <property type="entry name" value="L-sulfolactate dehydrogenase-like"/>
    <property type="match status" value="1"/>
</dbReference>
<gene>
    <name evidence="4" type="ORF">HGB44_27910</name>
</gene>
<dbReference type="Gene3D" id="1.10.1530.10">
    <property type="match status" value="1"/>
</dbReference>
<name>A0A7X6RT85_9ACTN</name>
<dbReference type="AlphaFoldDB" id="A0A7X6RT85"/>
<dbReference type="InterPro" id="IPR043144">
    <property type="entry name" value="Mal/L-sulf/L-lact_DH-like_ah"/>
</dbReference>
<evidence type="ECO:0000256" key="3">
    <source>
        <dbReference type="SAM" id="MobiDB-lite"/>
    </source>
</evidence>
<evidence type="ECO:0000256" key="2">
    <source>
        <dbReference type="ARBA" id="ARBA00023002"/>
    </source>
</evidence>
<comment type="caution">
    <text evidence="4">The sequence shown here is derived from an EMBL/GenBank/DDBJ whole genome shotgun (WGS) entry which is preliminary data.</text>
</comment>
<dbReference type="PANTHER" id="PTHR11091:SF0">
    <property type="entry name" value="MALATE DEHYDROGENASE"/>
    <property type="match status" value="1"/>
</dbReference>
<dbReference type="InterPro" id="IPR003767">
    <property type="entry name" value="Malate/L-lactate_DH-like"/>
</dbReference>
<dbReference type="InterPro" id="IPR036111">
    <property type="entry name" value="Mal/L-sulfo/L-lacto_DH-like_sf"/>
</dbReference>
<evidence type="ECO:0000313" key="4">
    <source>
        <dbReference type="EMBL" id="NKZ01469.1"/>
    </source>
</evidence>
<evidence type="ECO:0000313" key="5">
    <source>
        <dbReference type="Proteomes" id="UP000553209"/>
    </source>
</evidence>
<dbReference type="InterPro" id="IPR043143">
    <property type="entry name" value="Mal/L-sulf/L-lact_DH-like_NADP"/>
</dbReference>
<feature type="region of interest" description="Disordered" evidence="3">
    <location>
        <begin position="282"/>
        <end position="310"/>
    </location>
</feature>